<organism evidence="1 2">
    <name type="scientific">Phytophthora nicotianae P1976</name>
    <dbReference type="NCBI Taxonomy" id="1317066"/>
    <lineage>
        <taxon>Eukaryota</taxon>
        <taxon>Sar</taxon>
        <taxon>Stramenopiles</taxon>
        <taxon>Oomycota</taxon>
        <taxon>Peronosporomycetes</taxon>
        <taxon>Peronosporales</taxon>
        <taxon>Peronosporaceae</taxon>
        <taxon>Phytophthora</taxon>
    </lineage>
</organism>
<gene>
    <name evidence="1" type="ORF">F444_09622</name>
</gene>
<proteinExistence type="predicted"/>
<protein>
    <submittedName>
        <fullName evidence="1">Uncharacterized protein</fullName>
    </submittedName>
</protein>
<reference evidence="1 2" key="1">
    <citation type="submission" date="2013-11" db="EMBL/GenBank/DDBJ databases">
        <title>The Genome Sequence of Phytophthora parasitica P1976.</title>
        <authorList>
            <consortium name="The Broad Institute Genomics Platform"/>
            <person name="Russ C."/>
            <person name="Tyler B."/>
            <person name="Panabieres F."/>
            <person name="Shan W."/>
            <person name="Tripathy S."/>
            <person name="Grunwald N."/>
            <person name="Machado M."/>
            <person name="Johnson C.S."/>
            <person name="Walker B."/>
            <person name="Young S."/>
            <person name="Zeng Q."/>
            <person name="Gargeya S."/>
            <person name="Fitzgerald M."/>
            <person name="Haas B."/>
            <person name="Abouelleil A."/>
            <person name="Allen A.W."/>
            <person name="Alvarado L."/>
            <person name="Arachchi H.M."/>
            <person name="Berlin A.M."/>
            <person name="Chapman S.B."/>
            <person name="Gainer-Dewar J."/>
            <person name="Goldberg J."/>
            <person name="Griggs A."/>
            <person name="Gujja S."/>
            <person name="Hansen M."/>
            <person name="Howarth C."/>
            <person name="Imamovic A."/>
            <person name="Ireland A."/>
            <person name="Larimer J."/>
            <person name="McCowan C."/>
            <person name="Murphy C."/>
            <person name="Pearson M."/>
            <person name="Poon T.W."/>
            <person name="Priest M."/>
            <person name="Roberts A."/>
            <person name="Saif S."/>
            <person name="Shea T."/>
            <person name="Sisk P."/>
            <person name="Sykes S."/>
            <person name="Wortman J."/>
            <person name="Nusbaum C."/>
            <person name="Birren B."/>
        </authorList>
    </citation>
    <scope>NUCLEOTIDE SEQUENCE [LARGE SCALE GENOMIC DNA]</scope>
    <source>
        <strain evidence="1 2">P1976</strain>
    </source>
</reference>
<evidence type="ECO:0000313" key="1">
    <source>
        <dbReference type="EMBL" id="ETO74729.1"/>
    </source>
</evidence>
<comment type="caution">
    <text evidence="1">The sequence shown here is derived from an EMBL/GenBank/DDBJ whole genome shotgun (WGS) entry which is preliminary data.</text>
</comment>
<evidence type="ECO:0000313" key="2">
    <source>
        <dbReference type="Proteomes" id="UP000028582"/>
    </source>
</evidence>
<dbReference type="Proteomes" id="UP000028582">
    <property type="component" value="Unassembled WGS sequence"/>
</dbReference>
<name>A0A081A768_PHYNI</name>
<dbReference type="EMBL" id="ANJA01001764">
    <property type="protein sequence ID" value="ETO74729.1"/>
    <property type="molecule type" value="Genomic_DNA"/>
</dbReference>
<dbReference type="AlphaFoldDB" id="A0A081A768"/>
<accession>A0A081A768</accession>
<sequence>MLSSKCYPARSTRPSHITNTCGTWWLVAQESVRP</sequence>